<keyword evidence="2" id="KW-1185">Reference proteome</keyword>
<name>A0A5B6V0W1_9ROSI</name>
<dbReference type="EMBL" id="SMMG02000009">
    <property type="protein sequence ID" value="KAA3462691.1"/>
    <property type="molecule type" value="Genomic_DNA"/>
</dbReference>
<sequence>METKLDKQRMEKVRRSCCFMNGIDVEAEGSRGGLFLAWRCDIVVSLKRIILMSRLKKKRMKNNGDSRGSMNVSWNLLRKLGQDKNHPWLLSGDFYEIMYSFEKSRGIPREERRMEAFREALEECQLEYLGYSGVWFTWERGNLPETNIRERLDRGVVNDKWRHLFPTGNIQHLPHSMSDHCPLLLNTISGNTYVGNPKFKFEAWWIMKKTFEKEIKASWESITGTIVEKLERLQVDLKVWARSIKKGRDGLKNKLTEELDMQMAEEKTDKMMAKIVDTKIYMNVEMDKDEVYWEQRARANWLKVGEKKSTFFHRFASFQRRINTISRLELAGGGEANEVSEINEAATLYFQKLFTSSRVGDLSYLLTGIENNISPVINIALLSTYTSEEVYAALKGMRPTKAPGPNGFQALFFQRYWHIIGEEVTIFCLGILNNDHSFGPFNQTDIVLIPKTPNPTSLVNFGPIGLCSIIYKVVAKTIANRLQVVIRRCIDATQSAFVPGSLISDNVLLAYEILHTFQQKRTGKK</sequence>
<dbReference type="InterPro" id="IPR036691">
    <property type="entry name" value="Endo/exonu/phosph_ase_sf"/>
</dbReference>
<dbReference type="PANTHER" id="PTHR33710">
    <property type="entry name" value="BNAC02G09200D PROTEIN"/>
    <property type="match status" value="1"/>
</dbReference>
<reference evidence="2" key="1">
    <citation type="journal article" date="2019" name="Plant Biotechnol. J.">
        <title>Genome sequencing of the Australian wild diploid species Gossypium australe highlights disease resistance and delayed gland morphogenesis.</title>
        <authorList>
            <person name="Cai Y."/>
            <person name="Cai X."/>
            <person name="Wang Q."/>
            <person name="Wang P."/>
            <person name="Zhang Y."/>
            <person name="Cai C."/>
            <person name="Xu Y."/>
            <person name="Wang K."/>
            <person name="Zhou Z."/>
            <person name="Wang C."/>
            <person name="Geng S."/>
            <person name="Li B."/>
            <person name="Dong Q."/>
            <person name="Hou Y."/>
            <person name="Wang H."/>
            <person name="Ai P."/>
            <person name="Liu Z."/>
            <person name="Yi F."/>
            <person name="Sun M."/>
            <person name="An G."/>
            <person name="Cheng J."/>
            <person name="Zhang Y."/>
            <person name="Shi Q."/>
            <person name="Xie Y."/>
            <person name="Shi X."/>
            <person name="Chang Y."/>
            <person name="Huang F."/>
            <person name="Chen Y."/>
            <person name="Hong S."/>
            <person name="Mi L."/>
            <person name="Sun Q."/>
            <person name="Zhang L."/>
            <person name="Zhou B."/>
            <person name="Peng R."/>
            <person name="Zhang X."/>
            <person name="Liu F."/>
        </authorList>
    </citation>
    <scope>NUCLEOTIDE SEQUENCE [LARGE SCALE GENOMIC DNA]</scope>
    <source>
        <strain evidence="2">cv. PA1801</strain>
    </source>
</reference>
<keyword evidence="1" id="KW-0695">RNA-directed DNA polymerase</keyword>
<dbReference type="SUPFAM" id="SSF56219">
    <property type="entry name" value="DNase I-like"/>
    <property type="match status" value="1"/>
</dbReference>
<organism evidence="1 2">
    <name type="scientific">Gossypium australe</name>
    <dbReference type="NCBI Taxonomy" id="47621"/>
    <lineage>
        <taxon>Eukaryota</taxon>
        <taxon>Viridiplantae</taxon>
        <taxon>Streptophyta</taxon>
        <taxon>Embryophyta</taxon>
        <taxon>Tracheophyta</taxon>
        <taxon>Spermatophyta</taxon>
        <taxon>Magnoliopsida</taxon>
        <taxon>eudicotyledons</taxon>
        <taxon>Gunneridae</taxon>
        <taxon>Pentapetalae</taxon>
        <taxon>rosids</taxon>
        <taxon>malvids</taxon>
        <taxon>Malvales</taxon>
        <taxon>Malvaceae</taxon>
        <taxon>Malvoideae</taxon>
        <taxon>Gossypium</taxon>
    </lineage>
</organism>
<dbReference type="Proteomes" id="UP000325315">
    <property type="component" value="Unassembled WGS sequence"/>
</dbReference>
<dbReference type="AlphaFoldDB" id="A0A5B6V0W1"/>
<dbReference type="Gene3D" id="3.60.10.10">
    <property type="entry name" value="Endonuclease/exonuclease/phosphatase"/>
    <property type="match status" value="1"/>
</dbReference>
<dbReference type="PANTHER" id="PTHR33710:SF62">
    <property type="entry name" value="DUF4283 DOMAIN PROTEIN"/>
    <property type="match status" value="1"/>
</dbReference>
<evidence type="ECO:0000313" key="1">
    <source>
        <dbReference type="EMBL" id="KAA3462691.1"/>
    </source>
</evidence>
<protein>
    <submittedName>
        <fullName evidence="1">Reverse transcriptase</fullName>
    </submittedName>
</protein>
<dbReference type="OrthoDB" id="999775at2759"/>
<dbReference type="GO" id="GO:0003964">
    <property type="term" value="F:RNA-directed DNA polymerase activity"/>
    <property type="evidence" value="ECO:0007669"/>
    <property type="project" value="UniProtKB-KW"/>
</dbReference>
<evidence type="ECO:0000313" key="2">
    <source>
        <dbReference type="Proteomes" id="UP000325315"/>
    </source>
</evidence>
<proteinExistence type="predicted"/>
<keyword evidence="1" id="KW-0808">Transferase</keyword>
<comment type="caution">
    <text evidence="1">The sequence shown here is derived from an EMBL/GenBank/DDBJ whole genome shotgun (WGS) entry which is preliminary data.</text>
</comment>
<accession>A0A5B6V0W1</accession>
<gene>
    <name evidence="1" type="ORF">EPI10_029154</name>
</gene>
<keyword evidence="1" id="KW-0548">Nucleotidyltransferase</keyword>